<feature type="transmembrane region" description="Helical" evidence="7">
    <location>
        <begin position="300"/>
        <end position="325"/>
    </location>
</feature>
<evidence type="ECO:0000259" key="9">
    <source>
        <dbReference type="Pfam" id="PF12704"/>
    </source>
</evidence>
<evidence type="ECO:0000313" key="10">
    <source>
        <dbReference type="EMBL" id="KYH30419.1"/>
    </source>
</evidence>
<dbReference type="GO" id="GO:0044874">
    <property type="term" value="P:lipoprotein localization to outer membrane"/>
    <property type="evidence" value="ECO:0007669"/>
    <property type="project" value="TreeGrafter"/>
</dbReference>
<feature type="transmembrane region" description="Helical" evidence="7">
    <location>
        <begin position="345"/>
        <end position="367"/>
    </location>
</feature>
<keyword evidence="5 7" id="KW-1133">Transmembrane helix</keyword>
<dbReference type="PANTHER" id="PTHR30489">
    <property type="entry name" value="LIPOPROTEIN-RELEASING SYSTEM TRANSMEMBRANE PROTEIN LOLE"/>
    <property type="match status" value="1"/>
</dbReference>
<sequence>MLTSFKIASRFLRKSKIQTLIIIMGIAIGVSVQIFIGLLSQGLDKSLLSKVAGSFVHINITSSKGSIESWEDIERKIKAVDKNINIVSPVIEHNAFINTNNKKQNIQVRGFLPQDLNTLYDMKNKIYEGKMISKSGQALIGKDLGDKLGLKIGDKINVVNFQGKNVEVIVVGFYNLGAVKLNSIWVITDLKTAQDIADSGNKITSFELSTNDAYNADNIANNIKNSIKNNDLKIENWKDQNKLIASAIIGQKICSVIIQFFVLLASVLSIMSILNISVVQKYKQIGILKAMGIKDGSAALIFLLQAFILGLIGTAVGVLLTLLYIKGFNRYIVTSDGKPIVDIIINNRFIIISSLIAVVASTLAAVFPAIKSLKLTPVEVIKNG</sequence>
<dbReference type="InterPro" id="IPR025857">
    <property type="entry name" value="MacB_PCD"/>
</dbReference>
<keyword evidence="4 7" id="KW-0812">Transmembrane</keyword>
<evidence type="ECO:0000256" key="7">
    <source>
        <dbReference type="SAM" id="Phobius"/>
    </source>
</evidence>
<dbReference type="Pfam" id="PF12704">
    <property type="entry name" value="MacB_PCD"/>
    <property type="match status" value="1"/>
</dbReference>
<evidence type="ECO:0000256" key="2">
    <source>
        <dbReference type="ARBA" id="ARBA00005236"/>
    </source>
</evidence>
<comment type="subcellular location">
    <subcellularLocation>
        <location evidence="1">Cell membrane</location>
        <topology evidence="1">Multi-pass membrane protein</topology>
    </subcellularLocation>
</comment>
<dbReference type="STRING" id="1121305.CLCOL_03650"/>
<dbReference type="EMBL" id="LTBB01000001">
    <property type="protein sequence ID" value="KYH30419.1"/>
    <property type="molecule type" value="Genomic_DNA"/>
</dbReference>
<accession>A0A151AS00</accession>
<dbReference type="InterPro" id="IPR003838">
    <property type="entry name" value="ABC3_permease_C"/>
</dbReference>
<dbReference type="RefSeq" id="WP_061857291.1">
    <property type="nucleotide sequence ID" value="NZ_LTBB01000001.1"/>
</dbReference>
<evidence type="ECO:0000256" key="3">
    <source>
        <dbReference type="ARBA" id="ARBA00022475"/>
    </source>
</evidence>
<evidence type="ECO:0000313" key="11">
    <source>
        <dbReference type="Proteomes" id="UP000075374"/>
    </source>
</evidence>
<comment type="caution">
    <text evidence="10">The sequence shown here is derived from an EMBL/GenBank/DDBJ whole genome shotgun (WGS) entry which is preliminary data.</text>
</comment>
<keyword evidence="3" id="KW-1003">Cell membrane</keyword>
<feature type="transmembrane region" description="Helical" evidence="7">
    <location>
        <begin position="256"/>
        <end position="279"/>
    </location>
</feature>
<protein>
    <submittedName>
        <fullName evidence="10">Lipoprotein-releasing system transmembrane protein LolE</fullName>
    </submittedName>
</protein>
<feature type="transmembrane region" description="Helical" evidence="7">
    <location>
        <begin position="20"/>
        <end position="39"/>
    </location>
</feature>
<dbReference type="Pfam" id="PF02687">
    <property type="entry name" value="FtsX"/>
    <property type="match status" value="1"/>
</dbReference>
<keyword evidence="6 7" id="KW-0472">Membrane</keyword>
<keyword evidence="10" id="KW-0449">Lipoprotein</keyword>
<evidence type="ECO:0000256" key="6">
    <source>
        <dbReference type="ARBA" id="ARBA00023136"/>
    </source>
</evidence>
<dbReference type="GO" id="GO:0098797">
    <property type="term" value="C:plasma membrane protein complex"/>
    <property type="evidence" value="ECO:0007669"/>
    <property type="project" value="TreeGrafter"/>
</dbReference>
<dbReference type="PATRIC" id="fig|1121305.3.peg.364"/>
<feature type="domain" description="MacB-like periplasmic core" evidence="9">
    <location>
        <begin position="19"/>
        <end position="225"/>
    </location>
</feature>
<evidence type="ECO:0000256" key="5">
    <source>
        <dbReference type="ARBA" id="ARBA00022989"/>
    </source>
</evidence>
<dbReference type="InterPro" id="IPR051447">
    <property type="entry name" value="Lipoprotein-release_system"/>
</dbReference>
<name>A0A151AS00_9CLOT</name>
<dbReference type="Proteomes" id="UP000075374">
    <property type="component" value="Unassembled WGS sequence"/>
</dbReference>
<keyword evidence="11" id="KW-1185">Reference proteome</keyword>
<evidence type="ECO:0000256" key="1">
    <source>
        <dbReference type="ARBA" id="ARBA00004651"/>
    </source>
</evidence>
<evidence type="ECO:0000259" key="8">
    <source>
        <dbReference type="Pfam" id="PF02687"/>
    </source>
</evidence>
<dbReference type="PANTHER" id="PTHR30489:SF0">
    <property type="entry name" value="LIPOPROTEIN-RELEASING SYSTEM TRANSMEMBRANE PROTEIN LOLE"/>
    <property type="match status" value="1"/>
</dbReference>
<dbReference type="AlphaFoldDB" id="A0A151AS00"/>
<proteinExistence type="inferred from homology"/>
<comment type="similarity">
    <text evidence="2">Belongs to the ABC-4 integral membrane protein family. LolC/E subfamily.</text>
</comment>
<reference evidence="10 11" key="1">
    <citation type="submission" date="2016-02" db="EMBL/GenBank/DDBJ databases">
        <title>Genome sequence of Clostridium colicanis DSM 13634.</title>
        <authorList>
            <person name="Poehlein A."/>
            <person name="Daniel R."/>
        </authorList>
    </citation>
    <scope>NUCLEOTIDE SEQUENCE [LARGE SCALE GENOMIC DNA]</scope>
    <source>
        <strain evidence="10 11">DSM 13634</strain>
    </source>
</reference>
<gene>
    <name evidence="10" type="primary">lolE</name>
    <name evidence="10" type="ORF">CLCOL_03650</name>
</gene>
<organism evidence="10 11">
    <name type="scientific">Clostridium colicanis DSM 13634</name>
    <dbReference type="NCBI Taxonomy" id="1121305"/>
    <lineage>
        <taxon>Bacteria</taxon>
        <taxon>Bacillati</taxon>
        <taxon>Bacillota</taxon>
        <taxon>Clostridia</taxon>
        <taxon>Eubacteriales</taxon>
        <taxon>Clostridiaceae</taxon>
        <taxon>Clostridium</taxon>
    </lineage>
</organism>
<evidence type="ECO:0000256" key="4">
    <source>
        <dbReference type="ARBA" id="ARBA00022692"/>
    </source>
</evidence>
<feature type="domain" description="ABC3 transporter permease C-terminal" evidence="8">
    <location>
        <begin position="257"/>
        <end position="377"/>
    </location>
</feature>